<keyword evidence="5" id="KW-0662">Pyridine nucleotide biosynthesis</keyword>
<dbReference type="PANTHER" id="PTHR30573:SF0">
    <property type="entry name" value="QUINOLINATE SYNTHASE, CHLOROPLASTIC"/>
    <property type="match status" value="1"/>
</dbReference>
<keyword evidence="8" id="KW-0408">Iron</keyword>
<evidence type="ECO:0000256" key="4">
    <source>
        <dbReference type="ARBA" id="ARBA00022485"/>
    </source>
</evidence>
<dbReference type="PANTHER" id="PTHR30573">
    <property type="entry name" value="QUINOLINATE SYNTHETASE A"/>
    <property type="match status" value="1"/>
</dbReference>
<sequence>MISMMDEILKIKEEKSIKIFAHNYQNYEVQQIADYVGDYLELIEIAKDINCETIISCGVKSLAQTLKLVSDKKVILPVDEAVCPMNSMVNIDELINFKNMHPKFTIVSTLNSQIELKAVSDICIPTSKAVEIAEKLDSENILFVSDMNLGNYISKKVKNKNIMSWTSYCNIHDKVTKQEVLNMKEKHPNIPIIVHTQCREDVINSADYAGSTSQIIEYVKNLKDKKVIIGTETGILHVLRRLNPDKKFDLLSPTLICMNMKKTSLEDIYKCITQDKGQNIEIDEKIRLKALNSIDNMMKYLI</sequence>
<dbReference type="EC" id="2.5.1.72" evidence="3"/>
<keyword evidence="7" id="KW-0479">Metal-binding</keyword>
<organism evidence="10 11">
    <name type="scientific">Tepidibacter hydrothermalis</name>
    <dbReference type="NCBI Taxonomy" id="3036126"/>
    <lineage>
        <taxon>Bacteria</taxon>
        <taxon>Bacillati</taxon>
        <taxon>Bacillota</taxon>
        <taxon>Clostridia</taxon>
        <taxon>Peptostreptococcales</taxon>
        <taxon>Peptostreptococcaceae</taxon>
        <taxon>Tepidibacter</taxon>
    </lineage>
</organism>
<reference evidence="10 11" key="1">
    <citation type="submission" date="2023-03" db="EMBL/GenBank/DDBJ databases">
        <title>Complete genome sequence of Tepidibacter sp. SWIR-1, isolated from a deep-sea hydrothermal vent.</title>
        <authorList>
            <person name="Li X."/>
        </authorList>
    </citation>
    <scope>NUCLEOTIDE SEQUENCE [LARGE SCALE GENOMIC DNA]</scope>
    <source>
        <strain evidence="10 11">SWIR-1</strain>
    </source>
</reference>
<dbReference type="EMBL" id="CP120733">
    <property type="protein sequence ID" value="WFD10309.1"/>
    <property type="molecule type" value="Genomic_DNA"/>
</dbReference>
<dbReference type="InterPro" id="IPR003473">
    <property type="entry name" value="NadA"/>
</dbReference>
<protein>
    <recommendedName>
        <fullName evidence="3">quinolinate synthase</fullName>
        <ecNumber evidence="3">2.5.1.72</ecNumber>
    </recommendedName>
</protein>
<evidence type="ECO:0000313" key="11">
    <source>
        <dbReference type="Proteomes" id="UP001222800"/>
    </source>
</evidence>
<keyword evidence="11" id="KW-1185">Reference proteome</keyword>
<evidence type="ECO:0000256" key="6">
    <source>
        <dbReference type="ARBA" id="ARBA00022679"/>
    </source>
</evidence>
<keyword evidence="9" id="KW-0411">Iron-sulfur</keyword>
<evidence type="ECO:0000256" key="8">
    <source>
        <dbReference type="ARBA" id="ARBA00023004"/>
    </source>
</evidence>
<evidence type="ECO:0000256" key="7">
    <source>
        <dbReference type="ARBA" id="ARBA00022723"/>
    </source>
</evidence>
<dbReference type="Gene3D" id="3.40.50.10800">
    <property type="entry name" value="NadA-like"/>
    <property type="match status" value="3"/>
</dbReference>
<evidence type="ECO:0000256" key="3">
    <source>
        <dbReference type="ARBA" id="ARBA00012669"/>
    </source>
</evidence>
<keyword evidence="6" id="KW-0808">Transferase</keyword>
<dbReference type="Pfam" id="PF02445">
    <property type="entry name" value="NadA"/>
    <property type="match status" value="1"/>
</dbReference>
<evidence type="ECO:0000256" key="1">
    <source>
        <dbReference type="ARBA" id="ARBA00001966"/>
    </source>
</evidence>
<evidence type="ECO:0000256" key="5">
    <source>
        <dbReference type="ARBA" id="ARBA00022642"/>
    </source>
</evidence>
<evidence type="ECO:0000313" key="10">
    <source>
        <dbReference type="EMBL" id="WFD10309.1"/>
    </source>
</evidence>
<evidence type="ECO:0000256" key="2">
    <source>
        <dbReference type="ARBA" id="ARBA00005065"/>
    </source>
</evidence>
<dbReference type="InterPro" id="IPR036094">
    <property type="entry name" value="NadA_sf"/>
</dbReference>
<dbReference type="RefSeq" id="WP_277732284.1">
    <property type="nucleotide sequence ID" value="NZ_CP120733.1"/>
</dbReference>
<comment type="cofactor">
    <cofactor evidence="1">
        <name>[4Fe-4S] cluster</name>
        <dbReference type="ChEBI" id="CHEBI:49883"/>
    </cofactor>
</comment>
<accession>A0ABY8EFE7</accession>
<name>A0ABY8EFE7_9FIRM</name>
<gene>
    <name evidence="10" type="ORF">P4S50_18475</name>
</gene>
<evidence type="ECO:0000256" key="9">
    <source>
        <dbReference type="ARBA" id="ARBA00023014"/>
    </source>
</evidence>
<dbReference type="SUPFAM" id="SSF142754">
    <property type="entry name" value="NadA-like"/>
    <property type="match status" value="1"/>
</dbReference>
<comment type="pathway">
    <text evidence="2">Cofactor biosynthesis; NAD(+) biosynthesis; quinolinate from iminoaspartate: step 1/1.</text>
</comment>
<keyword evidence="4" id="KW-0004">4Fe-4S</keyword>
<dbReference type="Proteomes" id="UP001222800">
    <property type="component" value="Chromosome"/>
</dbReference>
<proteinExistence type="predicted"/>